<organism evidence="8 9">
    <name type="scientific">Flavobacterium succinicans</name>
    <dbReference type="NCBI Taxonomy" id="29536"/>
    <lineage>
        <taxon>Bacteria</taxon>
        <taxon>Pseudomonadati</taxon>
        <taxon>Bacteroidota</taxon>
        <taxon>Flavobacteriia</taxon>
        <taxon>Flavobacteriales</taxon>
        <taxon>Flavobacteriaceae</taxon>
        <taxon>Flavobacterium</taxon>
    </lineage>
</organism>
<keyword evidence="5 8" id="KW-0808">Transferase</keyword>
<dbReference type="Gene3D" id="2.40.50.100">
    <property type="match status" value="2"/>
</dbReference>
<dbReference type="Pfam" id="PF00364">
    <property type="entry name" value="Biotin_lipoyl"/>
    <property type="match status" value="2"/>
</dbReference>
<dbReference type="InterPro" id="IPR036625">
    <property type="entry name" value="E3-bd_dom_sf"/>
</dbReference>
<dbReference type="SUPFAM" id="SSF47005">
    <property type="entry name" value="Peripheral subunit-binding domain of 2-oxo acid dehydrogenase complex"/>
    <property type="match status" value="1"/>
</dbReference>
<dbReference type="InterPro" id="IPR023213">
    <property type="entry name" value="CAT-like_dom_sf"/>
</dbReference>
<dbReference type="InterPro" id="IPR004167">
    <property type="entry name" value="PSBD"/>
</dbReference>
<reference evidence="8 9" key="1">
    <citation type="submission" date="2016-06" db="EMBL/GenBank/DDBJ databases">
        <title>Draft genome sequence of Flavobacterium succinicans strain DD5b.</title>
        <authorList>
            <person name="Poehlein A."/>
            <person name="Daniel R."/>
            <person name="Simeonova D.D."/>
        </authorList>
    </citation>
    <scope>NUCLEOTIDE SEQUENCE [LARGE SCALE GENOMIC DNA]</scope>
    <source>
        <strain evidence="8 9">DD5b</strain>
    </source>
</reference>
<dbReference type="InterPro" id="IPR000089">
    <property type="entry name" value="Biotin_lipoyl"/>
</dbReference>
<proteinExistence type="inferred from homology"/>
<dbReference type="EC" id="2.3.1.-" evidence="5"/>
<keyword evidence="8" id="KW-0670">Pyruvate</keyword>
<evidence type="ECO:0000313" key="9">
    <source>
        <dbReference type="Proteomes" id="UP000093807"/>
    </source>
</evidence>
<dbReference type="PATRIC" id="fig|29536.5.peg.2635"/>
<dbReference type="PROSITE" id="PS00189">
    <property type="entry name" value="LIPOYL"/>
    <property type="match status" value="2"/>
</dbReference>
<protein>
    <recommendedName>
        <fullName evidence="5">Dihydrolipoamide acetyltransferase component of pyruvate dehydrogenase complex</fullName>
        <ecNumber evidence="5">2.3.1.-</ecNumber>
    </recommendedName>
</protein>
<dbReference type="PANTHER" id="PTHR23151:SF90">
    <property type="entry name" value="DIHYDROLIPOYLLYSINE-RESIDUE ACETYLTRANSFERASE COMPONENT OF PYRUVATE DEHYDROGENASE COMPLEX, MITOCHONDRIAL-RELATED"/>
    <property type="match status" value="1"/>
</dbReference>
<dbReference type="InterPro" id="IPR011053">
    <property type="entry name" value="Single_hybrid_motif"/>
</dbReference>
<dbReference type="PROSITE" id="PS50968">
    <property type="entry name" value="BIOTINYL_LIPOYL"/>
    <property type="match status" value="2"/>
</dbReference>
<feature type="domain" description="Lipoyl-binding" evidence="6">
    <location>
        <begin position="122"/>
        <end position="197"/>
    </location>
</feature>
<comment type="cofactor">
    <cofactor evidence="1 5">
        <name>(R)-lipoate</name>
        <dbReference type="ChEBI" id="CHEBI:83088"/>
    </cofactor>
</comment>
<keyword evidence="5 8" id="KW-0012">Acyltransferase</keyword>
<evidence type="ECO:0000313" key="8">
    <source>
        <dbReference type="EMBL" id="OAZ03289.1"/>
    </source>
</evidence>
<dbReference type="RefSeq" id="WP_064716283.1">
    <property type="nucleotide sequence ID" value="NZ_JMTM01000065.1"/>
</dbReference>
<dbReference type="Gene3D" id="3.30.559.10">
    <property type="entry name" value="Chloramphenicol acetyltransferase-like domain"/>
    <property type="match status" value="1"/>
</dbReference>
<dbReference type="Proteomes" id="UP000093807">
    <property type="component" value="Unassembled WGS sequence"/>
</dbReference>
<dbReference type="InterPro" id="IPR045257">
    <property type="entry name" value="E2/Pdx1"/>
</dbReference>
<evidence type="ECO:0000259" key="6">
    <source>
        <dbReference type="PROSITE" id="PS50968"/>
    </source>
</evidence>
<feature type="domain" description="Peripheral subunit-binding (PSBD)" evidence="7">
    <location>
        <begin position="249"/>
        <end position="286"/>
    </location>
</feature>
<dbReference type="InterPro" id="IPR001078">
    <property type="entry name" value="2-oxoacid_DH_actylTfrase"/>
</dbReference>
<evidence type="ECO:0000256" key="1">
    <source>
        <dbReference type="ARBA" id="ARBA00001938"/>
    </source>
</evidence>
<dbReference type="Pfam" id="PF00198">
    <property type="entry name" value="2-oxoacid_dh"/>
    <property type="match status" value="1"/>
</dbReference>
<dbReference type="Pfam" id="PF02817">
    <property type="entry name" value="E3_binding"/>
    <property type="match status" value="1"/>
</dbReference>
<dbReference type="GO" id="GO:0045254">
    <property type="term" value="C:pyruvate dehydrogenase complex"/>
    <property type="evidence" value="ECO:0007669"/>
    <property type="project" value="InterPro"/>
</dbReference>
<gene>
    <name evidence="8" type="primary">pdhC</name>
    <name evidence="8" type="ORF">FLB_25350</name>
</gene>
<dbReference type="OrthoDB" id="9805770at2"/>
<sequence>MATIITMPRLSDTMTEGTVATWLKKVGDKINEGDILAEIETDKATMEFESFNEGTLLYIGIPEGETAPVDSLLAIIGNEGEDVTALIAGGAIAPAPAVTEAPTEATTTPAATTNATALPKGVIVVTMPRLSDTMTEGTVATWLKKVGDTIAEGDILAEIETDKATMEFESFNAGTLLYIGIQEGNTAPVDSLLAIIGPAGTDITGVAADFTAGGTTAAPVATETAAAPATTEKSIETIQEPSADGQRILASPLAKKLASEKGIQLSQVKGSGENGRITKSDIENFTPQANTATQTAPQQAPAAKTEAIAAPKPYVPAGQVATEEIKNSQMRKIIAKRLSESLFTAPHYNLVIEVSMDEAMKSRAVINTVPDTKVSFNDMVIKASALALKKHPKINSQWKEDAITINYHVNIGVAVAVEDGLVVPVLPFTDGMSLSQIGASVRDLAGRAKNKKLLPTEMEGSTFTISNLGMFGITEFNSIINQPNSAILSVGAIVEKPVVKNGQIVVGNTMMLSLACDHRTIDGATGAQFLQTLKQYIENPVTMLA</sequence>
<dbReference type="Gene3D" id="4.10.320.10">
    <property type="entry name" value="E3-binding domain"/>
    <property type="match status" value="1"/>
</dbReference>
<comment type="similarity">
    <text evidence="2 5">Belongs to the 2-oxoacid dehydrogenase family.</text>
</comment>
<keyword evidence="3 5" id="KW-0450">Lipoyl</keyword>
<keyword evidence="9" id="KW-1185">Reference proteome</keyword>
<dbReference type="PANTHER" id="PTHR23151">
    <property type="entry name" value="DIHYDROLIPOAMIDE ACETYL/SUCCINYL-TRANSFERASE-RELATED"/>
    <property type="match status" value="1"/>
</dbReference>
<feature type="domain" description="Lipoyl-binding" evidence="6">
    <location>
        <begin position="2"/>
        <end position="77"/>
    </location>
</feature>
<evidence type="ECO:0000256" key="5">
    <source>
        <dbReference type="RuleBase" id="RU003423"/>
    </source>
</evidence>
<dbReference type="FunFam" id="2.40.50.100:FF:000010">
    <property type="entry name" value="Acetyltransferase component of pyruvate dehydrogenase complex"/>
    <property type="match status" value="1"/>
</dbReference>
<evidence type="ECO:0000259" key="7">
    <source>
        <dbReference type="PROSITE" id="PS51826"/>
    </source>
</evidence>
<dbReference type="SUPFAM" id="SSF52777">
    <property type="entry name" value="CoA-dependent acyltransferases"/>
    <property type="match status" value="1"/>
</dbReference>
<comment type="function">
    <text evidence="4">The pyruvate dehydrogenase complex catalyzes the overall conversion of pyruvate to acetyl-CoA and CO(2). It contains multiple copies of three enzymatic components: pyruvate dehydrogenase (E1), dihydrolipoamide acetyltransferase (E2) and lipoamide dehydrogenase (E3).</text>
</comment>
<evidence type="ECO:0000256" key="2">
    <source>
        <dbReference type="ARBA" id="ARBA00007317"/>
    </source>
</evidence>
<dbReference type="CDD" id="cd06849">
    <property type="entry name" value="lipoyl_domain"/>
    <property type="match status" value="2"/>
</dbReference>
<dbReference type="SUPFAM" id="SSF51230">
    <property type="entry name" value="Single hybrid motif"/>
    <property type="match status" value="2"/>
</dbReference>
<dbReference type="GO" id="GO:0016746">
    <property type="term" value="F:acyltransferase activity"/>
    <property type="evidence" value="ECO:0007669"/>
    <property type="project" value="UniProtKB-KW"/>
</dbReference>
<evidence type="ECO:0000256" key="4">
    <source>
        <dbReference type="ARBA" id="ARBA00025211"/>
    </source>
</evidence>
<dbReference type="GO" id="GO:0006086">
    <property type="term" value="P:pyruvate decarboxylation to acetyl-CoA"/>
    <property type="evidence" value="ECO:0007669"/>
    <property type="project" value="InterPro"/>
</dbReference>
<dbReference type="InterPro" id="IPR003016">
    <property type="entry name" value="2-oxoA_DH_lipoyl-BS"/>
</dbReference>
<accession>A0A199XPM6</accession>
<comment type="caution">
    <text evidence="8">The sequence shown here is derived from an EMBL/GenBank/DDBJ whole genome shotgun (WGS) entry which is preliminary data.</text>
</comment>
<dbReference type="AlphaFoldDB" id="A0A199XPM6"/>
<dbReference type="EMBL" id="JMTM01000065">
    <property type="protein sequence ID" value="OAZ03289.1"/>
    <property type="molecule type" value="Genomic_DNA"/>
</dbReference>
<name>A0A199XPM6_9FLAO</name>
<dbReference type="PROSITE" id="PS51826">
    <property type="entry name" value="PSBD"/>
    <property type="match status" value="1"/>
</dbReference>
<evidence type="ECO:0000256" key="3">
    <source>
        <dbReference type="ARBA" id="ARBA00022823"/>
    </source>
</evidence>